<dbReference type="GO" id="GO:0010494">
    <property type="term" value="C:cytoplasmic stress granule"/>
    <property type="evidence" value="ECO:0007669"/>
    <property type="project" value="TreeGrafter"/>
</dbReference>
<evidence type="ECO:0000256" key="1">
    <source>
        <dbReference type="SAM" id="MobiDB-lite"/>
    </source>
</evidence>
<dbReference type="PANTHER" id="PTHR10603:SF7">
    <property type="entry name" value="FRAGILE X MESSENGER RIBONUCLEOPROTEIN 1 HOMOLOG"/>
    <property type="match status" value="1"/>
</dbReference>
<organism evidence="2 3">
    <name type="scientific">Pristionchus mayeri</name>
    <dbReference type="NCBI Taxonomy" id="1317129"/>
    <lineage>
        <taxon>Eukaryota</taxon>
        <taxon>Metazoa</taxon>
        <taxon>Ecdysozoa</taxon>
        <taxon>Nematoda</taxon>
        <taxon>Chromadorea</taxon>
        <taxon>Rhabditida</taxon>
        <taxon>Rhabditina</taxon>
        <taxon>Diplogasteromorpha</taxon>
        <taxon>Diplogasteroidea</taxon>
        <taxon>Neodiplogasteridae</taxon>
        <taxon>Pristionchus</taxon>
    </lineage>
</organism>
<dbReference type="GO" id="GO:0048170">
    <property type="term" value="P:positive regulation of long-term neuronal synaptic plasticity"/>
    <property type="evidence" value="ECO:0007669"/>
    <property type="project" value="TreeGrafter"/>
</dbReference>
<protein>
    <submittedName>
        <fullName evidence="2">Uncharacterized protein</fullName>
    </submittedName>
</protein>
<dbReference type="EMBL" id="BTRK01000001">
    <property type="protein sequence ID" value="GMR30381.1"/>
    <property type="molecule type" value="Genomic_DNA"/>
</dbReference>
<dbReference type="GO" id="GO:0003730">
    <property type="term" value="F:mRNA 3'-UTR binding"/>
    <property type="evidence" value="ECO:0007669"/>
    <property type="project" value="TreeGrafter"/>
</dbReference>
<dbReference type="PANTHER" id="PTHR10603">
    <property type="entry name" value="FRAGILE X MENTAL RETARDATION SYNDROME-RELATED PROTEIN"/>
    <property type="match status" value="1"/>
</dbReference>
<dbReference type="GO" id="GO:0098793">
    <property type="term" value="C:presynapse"/>
    <property type="evidence" value="ECO:0007669"/>
    <property type="project" value="GOC"/>
</dbReference>
<dbReference type="Proteomes" id="UP001328107">
    <property type="component" value="Unassembled WGS sequence"/>
</dbReference>
<reference evidence="3" key="1">
    <citation type="submission" date="2022-10" db="EMBL/GenBank/DDBJ databases">
        <title>Genome assembly of Pristionchus species.</title>
        <authorList>
            <person name="Yoshida K."/>
            <person name="Sommer R.J."/>
        </authorList>
    </citation>
    <scope>NUCLEOTIDE SEQUENCE [LARGE SCALE GENOMIC DNA]</scope>
    <source>
        <strain evidence="3">RS5460</strain>
    </source>
</reference>
<dbReference type="GO" id="GO:0045727">
    <property type="term" value="P:positive regulation of translation"/>
    <property type="evidence" value="ECO:0007669"/>
    <property type="project" value="TreeGrafter"/>
</dbReference>
<dbReference type="GO" id="GO:0051028">
    <property type="term" value="P:mRNA transport"/>
    <property type="evidence" value="ECO:0007669"/>
    <property type="project" value="TreeGrafter"/>
</dbReference>
<dbReference type="GO" id="GO:0043005">
    <property type="term" value="C:neuron projection"/>
    <property type="evidence" value="ECO:0007669"/>
    <property type="project" value="TreeGrafter"/>
</dbReference>
<dbReference type="GO" id="GO:0043488">
    <property type="term" value="P:regulation of mRNA stability"/>
    <property type="evidence" value="ECO:0007669"/>
    <property type="project" value="TreeGrafter"/>
</dbReference>
<gene>
    <name evidence="2" type="ORF">PMAYCL1PPCAC_00576</name>
</gene>
<dbReference type="GO" id="GO:0099577">
    <property type="term" value="P:regulation of translation at presynapse, modulating synaptic transmission"/>
    <property type="evidence" value="ECO:0007669"/>
    <property type="project" value="TreeGrafter"/>
</dbReference>
<comment type="caution">
    <text evidence="2">The sequence shown here is derived from an EMBL/GenBank/DDBJ whole genome shotgun (WGS) entry which is preliminary data.</text>
</comment>
<dbReference type="GO" id="GO:0005634">
    <property type="term" value="C:nucleus"/>
    <property type="evidence" value="ECO:0007669"/>
    <property type="project" value="TreeGrafter"/>
</dbReference>
<dbReference type="InterPro" id="IPR040148">
    <property type="entry name" value="FMR1"/>
</dbReference>
<dbReference type="GO" id="GO:0048513">
    <property type="term" value="P:animal organ development"/>
    <property type="evidence" value="ECO:0007669"/>
    <property type="project" value="TreeGrafter"/>
</dbReference>
<feature type="compositionally biased region" description="Polar residues" evidence="1">
    <location>
        <begin position="1"/>
        <end position="11"/>
    </location>
</feature>
<dbReference type="InterPro" id="IPR036612">
    <property type="entry name" value="KH_dom_type_1_sf"/>
</dbReference>
<proteinExistence type="predicted"/>
<dbReference type="GO" id="GO:0045182">
    <property type="term" value="F:translation regulator activity"/>
    <property type="evidence" value="ECO:0007669"/>
    <property type="project" value="TreeGrafter"/>
</dbReference>
<feature type="region of interest" description="Disordered" evidence="1">
    <location>
        <begin position="1"/>
        <end position="24"/>
    </location>
</feature>
<name>A0AAN5C6J1_9BILA</name>
<sequence length="248" mass="27744">FMSYTTYTRSGWTEPVDTVESDPRSPAAEAAAAAITAACNAAPPGAILVPRKLRAWFTSPNSHCTEEFIQGISGLRAKFDGTNLLLAAANPTLLKRAEITAEDYFDYIRERVKVVKEADVRMERNNFVTEFEVSEELLDLARCRYSLRIARVDGIVKIQCPSVNHKRFKVIASEVTAAIKARSMLDFVIEEVEVPTNIPDQMIKQIVEDSCVAKIDVPESDDRFIITGSRFALKAAKLLIEQRISWDE</sequence>
<accession>A0AAN5C6J1</accession>
<feature type="non-terminal residue" evidence="2">
    <location>
        <position position="1"/>
    </location>
</feature>
<dbReference type="AlphaFoldDB" id="A0AAN5C6J1"/>
<evidence type="ECO:0000313" key="3">
    <source>
        <dbReference type="Proteomes" id="UP001328107"/>
    </source>
</evidence>
<evidence type="ECO:0000313" key="2">
    <source>
        <dbReference type="EMBL" id="GMR30381.1"/>
    </source>
</evidence>
<keyword evidence="3" id="KW-1185">Reference proteome</keyword>
<dbReference type="SUPFAM" id="SSF54791">
    <property type="entry name" value="Eukaryotic type KH-domain (KH-domain type I)"/>
    <property type="match status" value="1"/>
</dbReference>